<sequence length="127" mass="14576">MNWLKRNKLLVILLILLAGGYSAYKYSYKPHETIEELAIDFNGNATEFLQKASQNFANWNTKIVEISGEVTAKDENGFTLNNQIYCQLKNIEDNSSIKENQTIKIKGRVIGYDDLLDELKLEQCILK</sequence>
<name>A0A839AT87_9FLAO</name>
<dbReference type="AlphaFoldDB" id="A0A839AT87"/>
<keyword evidence="2" id="KW-1185">Reference proteome</keyword>
<organism evidence="1 2">
    <name type="scientific">Tenacibaculum pelagium</name>
    <dbReference type="NCBI Taxonomy" id="2759527"/>
    <lineage>
        <taxon>Bacteria</taxon>
        <taxon>Pseudomonadati</taxon>
        <taxon>Bacteroidota</taxon>
        <taxon>Flavobacteriia</taxon>
        <taxon>Flavobacteriales</taxon>
        <taxon>Flavobacteriaceae</taxon>
        <taxon>Tenacibaculum</taxon>
    </lineage>
</organism>
<proteinExistence type="predicted"/>
<dbReference type="RefSeq" id="WP_182125817.1">
    <property type="nucleotide sequence ID" value="NZ_JACGLS010000008.1"/>
</dbReference>
<evidence type="ECO:0008006" key="3">
    <source>
        <dbReference type="Google" id="ProtNLM"/>
    </source>
</evidence>
<dbReference type="EMBL" id="JACGLS010000008">
    <property type="protein sequence ID" value="MBA6157314.1"/>
    <property type="molecule type" value="Genomic_DNA"/>
</dbReference>
<accession>A0A839AT87</accession>
<dbReference type="Proteomes" id="UP000563906">
    <property type="component" value="Unassembled WGS sequence"/>
</dbReference>
<reference evidence="1 2" key="1">
    <citation type="submission" date="2020-07" db="EMBL/GenBank/DDBJ databases">
        <title>Bacterium isolated from marine sediment.</title>
        <authorList>
            <person name="Shang D."/>
            <person name="Du Z.-J."/>
        </authorList>
    </citation>
    <scope>NUCLEOTIDE SEQUENCE [LARGE SCALE GENOMIC DNA]</scope>
    <source>
        <strain evidence="1 2">S7007</strain>
    </source>
</reference>
<evidence type="ECO:0000313" key="1">
    <source>
        <dbReference type="EMBL" id="MBA6157314.1"/>
    </source>
</evidence>
<protein>
    <recommendedName>
        <fullName evidence="3">tRNA_anti-like</fullName>
    </recommendedName>
</protein>
<gene>
    <name evidence="1" type="ORF">H3Z83_12420</name>
</gene>
<comment type="caution">
    <text evidence="1">The sequence shown here is derived from an EMBL/GenBank/DDBJ whole genome shotgun (WGS) entry which is preliminary data.</text>
</comment>
<evidence type="ECO:0000313" key="2">
    <source>
        <dbReference type="Proteomes" id="UP000563906"/>
    </source>
</evidence>